<dbReference type="InterPro" id="IPR002698">
    <property type="entry name" value="FTHF_cligase"/>
</dbReference>
<dbReference type="Proteomes" id="UP000006251">
    <property type="component" value="Unassembled WGS sequence"/>
</dbReference>
<accession>K6ZGT8</accession>
<evidence type="ECO:0000256" key="2">
    <source>
        <dbReference type="ARBA" id="ARBA00022741"/>
    </source>
</evidence>
<dbReference type="AlphaFoldDB" id="K6ZGT8"/>
<dbReference type="EC" id="6.3.3.2" evidence="5"/>
<dbReference type="GO" id="GO:0009396">
    <property type="term" value="P:folic acid-containing compound biosynthetic process"/>
    <property type="evidence" value="ECO:0007669"/>
    <property type="project" value="TreeGrafter"/>
</dbReference>
<evidence type="ECO:0000256" key="1">
    <source>
        <dbReference type="ARBA" id="ARBA00010638"/>
    </source>
</evidence>
<organism evidence="6 7">
    <name type="scientific">Brumicola pallidula DSM 14239 = ACAM 615</name>
    <dbReference type="NCBI Taxonomy" id="1121922"/>
    <lineage>
        <taxon>Bacteria</taxon>
        <taxon>Pseudomonadati</taxon>
        <taxon>Pseudomonadota</taxon>
        <taxon>Gammaproteobacteria</taxon>
        <taxon>Alteromonadales</taxon>
        <taxon>Alteromonadaceae</taxon>
        <taxon>Brumicola</taxon>
    </lineage>
</organism>
<evidence type="ECO:0000256" key="5">
    <source>
        <dbReference type="RuleBase" id="RU361279"/>
    </source>
</evidence>
<feature type="binding site" evidence="4">
    <location>
        <begin position="172"/>
        <end position="180"/>
    </location>
    <ligand>
        <name>ATP</name>
        <dbReference type="ChEBI" id="CHEBI:30616"/>
    </ligand>
</feature>
<dbReference type="Pfam" id="PF01812">
    <property type="entry name" value="5-FTHF_cyc-lig"/>
    <property type="match status" value="1"/>
</dbReference>
<dbReference type="EMBL" id="BAEQ01000047">
    <property type="protein sequence ID" value="GAC29567.1"/>
    <property type="molecule type" value="Genomic_DNA"/>
</dbReference>
<evidence type="ECO:0000313" key="7">
    <source>
        <dbReference type="Proteomes" id="UP000006251"/>
    </source>
</evidence>
<keyword evidence="5" id="KW-0460">Magnesium</keyword>
<name>K6ZGT8_9ALTE</name>
<dbReference type="RefSeq" id="WP_006012715.1">
    <property type="nucleotide sequence ID" value="NZ_BAEQ01000047.1"/>
</dbReference>
<keyword evidence="3 4" id="KW-0067">ATP-binding</keyword>
<dbReference type="PANTHER" id="PTHR23407">
    <property type="entry name" value="ATPASE INHIBITOR/5-FORMYLTETRAHYDROFOLATE CYCLO-LIGASE"/>
    <property type="match status" value="1"/>
</dbReference>
<dbReference type="PIRSF" id="PIRSF006806">
    <property type="entry name" value="FTHF_cligase"/>
    <property type="match status" value="1"/>
</dbReference>
<dbReference type="GO" id="GO:0030272">
    <property type="term" value="F:5-formyltetrahydrofolate cyclo-ligase activity"/>
    <property type="evidence" value="ECO:0007669"/>
    <property type="project" value="UniProtKB-EC"/>
</dbReference>
<reference evidence="7" key="1">
    <citation type="journal article" date="2014" name="Environ. Microbiol.">
        <title>Comparative genomics of the marine bacterial genus Glaciecola reveals the high degree of genomic diversity and genomic characteristic for cold adaptation.</title>
        <authorList>
            <person name="Qin Q.L."/>
            <person name="Xie B.B."/>
            <person name="Yu Y."/>
            <person name="Shu Y.L."/>
            <person name="Rong J.C."/>
            <person name="Zhang Y.J."/>
            <person name="Zhao D.L."/>
            <person name="Chen X.L."/>
            <person name="Zhang X.Y."/>
            <person name="Chen B."/>
            <person name="Zhou B.C."/>
            <person name="Zhang Y.Z."/>
        </authorList>
    </citation>
    <scope>NUCLEOTIDE SEQUENCE [LARGE SCALE GENOMIC DNA]</scope>
    <source>
        <strain evidence="7">ACAM 615</strain>
    </source>
</reference>
<gene>
    <name evidence="6" type="ORF">GPAL_2716</name>
</gene>
<keyword evidence="7" id="KW-1185">Reference proteome</keyword>
<keyword evidence="2 4" id="KW-0547">Nucleotide-binding</keyword>
<evidence type="ECO:0000256" key="3">
    <source>
        <dbReference type="ARBA" id="ARBA00022840"/>
    </source>
</evidence>
<evidence type="ECO:0000313" key="6">
    <source>
        <dbReference type="EMBL" id="GAC29567.1"/>
    </source>
</evidence>
<comment type="cofactor">
    <cofactor evidence="5">
        <name>Mg(2+)</name>
        <dbReference type="ChEBI" id="CHEBI:18420"/>
    </cofactor>
</comment>
<feature type="binding site" evidence="4">
    <location>
        <position position="92"/>
    </location>
    <ligand>
        <name>substrate</name>
    </ligand>
</feature>
<protein>
    <recommendedName>
        <fullName evidence="5">5-formyltetrahydrofolate cyclo-ligase</fullName>
        <ecNumber evidence="5">6.3.3.2</ecNumber>
    </recommendedName>
</protein>
<feature type="binding site" evidence="4">
    <location>
        <position position="87"/>
    </location>
    <ligand>
        <name>substrate</name>
    </ligand>
</feature>
<dbReference type="GO" id="GO:0035999">
    <property type="term" value="P:tetrahydrofolate interconversion"/>
    <property type="evidence" value="ECO:0007669"/>
    <property type="project" value="TreeGrafter"/>
</dbReference>
<dbReference type="NCBIfam" id="TIGR02727">
    <property type="entry name" value="MTHFS_bact"/>
    <property type="match status" value="1"/>
</dbReference>
<dbReference type="InterPro" id="IPR024185">
    <property type="entry name" value="FTHF_cligase-like_sf"/>
</dbReference>
<sequence>MAVDKVTADSKAKKAKKAKIRRSETDAFETDALEADALEVRKRLRKTFRDKRLSLSREQQTQAAQKLLEQFQQLTLFHGAQNVALYLSFNGEINTQPLIDYLWSIKCRVFVPILHPFCKGHLLFQEFSQHTPMHKNNFGISQPKLDVQRVCPLENLHVLFTPLVAFDLAGNRLGMGGGFYDRTLAGLANMEKNDQPIVVGLAHDLQLTSTLPTATWDIGLPYVLTSNKLYCFL</sequence>
<comment type="catalytic activity">
    <reaction evidence="5">
        <text>(6S)-5-formyl-5,6,7,8-tetrahydrofolate + ATP = (6R)-5,10-methenyltetrahydrofolate + ADP + phosphate</text>
        <dbReference type="Rhea" id="RHEA:10488"/>
        <dbReference type="ChEBI" id="CHEBI:30616"/>
        <dbReference type="ChEBI" id="CHEBI:43474"/>
        <dbReference type="ChEBI" id="CHEBI:57455"/>
        <dbReference type="ChEBI" id="CHEBI:57457"/>
        <dbReference type="ChEBI" id="CHEBI:456216"/>
        <dbReference type="EC" id="6.3.3.2"/>
    </reaction>
</comment>
<dbReference type="SUPFAM" id="SSF100950">
    <property type="entry name" value="NagB/RpiA/CoA transferase-like"/>
    <property type="match status" value="1"/>
</dbReference>
<dbReference type="PANTHER" id="PTHR23407:SF1">
    <property type="entry name" value="5-FORMYLTETRAHYDROFOLATE CYCLO-LIGASE"/>
    <property type="match status" value="1"/>
</dbReference>
<proteinExistence type="inferred from homology"/>
<feature type="binding site" evidence="4">
    <location>
        <begin position="41"/>
        <end position="45"/>
    </location>
    <ligand>
        <name>ATP</name>
        <dbReference type="ChEBI" id="CHEBI:30616"/>
    </ligand>
</feature>
<keyword evidence="6" id="KW-0436">Ligase</keyword>
<dbReference type="STRING" id="1121922.GCA_000428905_00312"/>
<comment type="caution">
    <text evidence="6">The sequence shown here is derived from an EMBL/GenBank/DDBJ whole genome shotgun (WGS) entry which is preliminary data.</text>
</comment>
<dbReference type="GO" id="GO:0046872">
    <property type="term" value="F:metal ion binding"/>
    <property type="evidence" value="ECO:0007669"/>
    <property type="project" value="UniProtKB-KW"/>
</dbReference>
<keyword evidence="5" id="KW-0479">Metal-binding</keyword>
<dbReference type="Gene3D" id="3.40.50.10420">
    <property type="entry name" value="NagB/RpiA/CoA transferase-like"/>
    <property type="match status" value="1"/>
</dbReference>
<evidence type="ECO:0000256" key="4">
    <source>
        <dbReference type="PIRSR" id="PIRSR006806-1"/>
    </source>
</evidence>
<comment type="similarity">
    <text evidence="1 5">Belongs to the 5-formyltetrahydrofolate cyclo-ligase family.</text>
</comment>
<dbReference type="GO" id="GO:0005524">
    <property type="term" value="F:ATP binding"/>
    <property type="evidence" value="ECO:0007669"/>
    <property type="project" value="UniProtKB-KW"/>
</dbReference>
<dbReference type="InterPro" id="IPR037171">
    <property type="entry name" value="NagB/RpiA_transferase-like"/>
</dbReference>